<dbReference type="PRINTS" id="PR00320">
    <property type="entry name" value="GPROTEINBRPT"/>
</dbReference>
<evidence type="ECO:0000313" key="6">
    <source>
        <dbReference type="Proteomes" id="UP000838763"/>
    </source>
</evidence>
<evidence type="ECO:0000256" key="2">
    <source>
        <dbReference type="ARBA" id="ARBA00022737"/>
    </source>
</evidence>
<dbReference type="CDD" id="cd00200">
    <property type="entry name" value="WD40"/>
    <property type="match status" value="1"/>
</dbReference>
<dbReference type="InterPro" id="IPR027417">
    <property type="entry name" value="P-loop_NTPase"/>
</dbReference>
<dbReference type="AlphaFoldDB" id="A0A9P1H4T5"/>
<dbReference type="InterPro" id="IPR015943">
    <property type="entry name" value="WD40/YVTN_repeat-like_dom_sf"/>
</dbReference>
<dbReference type="PANTHER" id="PTHR19848:SF8">
    <property type="entry name" value="F-BOX AND WD REPEAT DOMAIN CONTAINING 7"/>
    <property type="match status" value="1"/>
</dbReference>
<evidence type="ECO:0000259" key="4">
    <source>
        <dbReference type="PROSITE" id="PS50837"/>
    </source>
</evidence>
<keyword evidence="2" id="KW-0677">Repeat</keyword>
<evidence type="ECO:0000256" key="1">
    <source>
        <dbReference type="ARBA" id="ARBA00022574"/>
    </source>
</evidence>
<dbReference type="SUPFAM" id="SSF50978">
    <property type="entry name" value="WD40 repeat-like"/>
    <property type="match status" value="2"/>
</dbReference>
<dbReference type="Pfam" id="PF24883">
    <property type="entry name" value="NPHP3_N"/>
    <property type="match status" value="1"/>
</dbReference>
<feature type="repeat" description="WD" evidence="3">
    <location>
        <begin position="491"/>
        <end position="532"/>
    </location>
</feature>
<dbReference type="OrthoDB" id="538223at2759"/>
<dbReference type="InterPro" id="IPR056884">
    <property type="entry name" value="NPHP3-like_N"/>
</dbReference>
<evidence type="ECO:0000256" key="3">
    <source>
        <dbReference type="PROSITE-ProRule" id="PRU00221"/>
    </source>
</evidence>
<comment type="caution">
    <text evidence="5">The sequence shown here is derived from an EMBL/GenBank/DDBJ whole genome shotgun (WGS) entry which is preliminary data.</text>
</comment>
<dbReference type="PROSITE" id="PS00678">
    <property type="entry name" value="WD_REPEATS_1"/>
    <property type="match status" value="4"/>
</dbReference>
<dbReference type="InterPro" id="IPR019775">
    <property type="entry name" value="WD40_repeat_CS"/>
</dbReference>
<feature type="repeat" description="WD" evidence="3">
    <location>
        <begin position="612"/>
        <end position="653"/>
    </location>
</feature>
<feature type="repeat" description="WD" evidence="3">
    <location>
        <begin position="574"/>
        <end position="612"/>
    </location>
</feature>
<keyword evidence="1 3" id="KW-0853">WD repeat</keyword>
<dbReference type="Gene3D" id="3.40.50.300">
    <property type="entry name" value="P-loop containing nucleotide triphosphate hydrolases"/>
    <property type="match status" value="1"/>
</dbReference>
<dbReference type="InterPro" id="IPR001680">
    <property type="entry name" value="WD40_rpt"/>
</dbReference>
<evidence type="ECO:0000313" key="5">
    <source>
        <dbReference type="EMBL" id="CAI4216018.1"/>
    </source>
</evidence>
<keyword evidence="6" id="KW-1185">Reference proteome</keyword>
<feature type="repeat" description="WD" evidence="3">
    <location>
        <begin position="457"/>
        <end position="491"/>
    </location>
</feature>
<feature type="repeat" description="WD" evidence="3">
    <location>
        <begin position="378"/>
        <end position="409"/>
    </location>
</feature>
<dbReference type="PROSITE" id="PS50082">
    <property type="entry name" value="WD_REPEATS_2"/>
    <property type="match status" value="6"/>
</dbReference>
<accession>A0A9P1H4T5</accession>
<dbReference type="SUPFAM" id="SSF52540">
    <property type="entry name" value="P-loop containing nucleoside triphosphate hydrolases"/>
    <property type="match status" value="1"/>
</dbReference>
<feature type="repeat" description="WD" evidence="3">
    <location>
        <begin position="409"/>
        <end position="450"/>
    </location>
</feature>
<dbReference type="SMART" id="SM00320">
    <property type="entry name" value="WD40"/>
    <property type="match status" value="8"/>
</dbReference>
<dbReference type="EMBL" id="CALLCH030000014">
    <property type="protein sequence ID" value="CAI4216018.1"/>
    <property type="molecule type" value="Genomic_DNA"/>
</dbReference>
<dbReference type="PANTHER" id="PTHR19848">
    <property type="entry name" value="WD40 REPEAT PROTEIN"/>
    <property type="match status" value="1"/>
</dbReference>
<protein>
    <recommendedName>
        <fullName evidence="4">NACHT domain-containing protein</fullName>
    </recommendedName>
</protein>
<proteinExistence type="predicted"/>
<name>A0A9P1H4T5_9PEZI</name>
<reference evidence="5" key="1">
    <citation type="submission" date="2022-11" db="EMBL/GenBank/DDBJ databases">
        <authorList>
            <person name="Scott C."/>
            <person name="Bruce N."/>
        </authorList>
    </citation>
    <scope>NUCLEOTIDE SEQUENCE</scope>
</reference>
<dbReference type="InterPro" id="IPR007111">
    <property type="entry name" value="NACHT_NTPase"/>
</dbReference>
<sequence>MILFIHNGSILIPSRSQSTGEDVQGTRIRQSMAALRLTNPVDDKKRIQDMKGGLHEKSYEWIKENPEYKSWRSDDTSRRLLWINGDPGKGKTMLLCGIINDLEDSKMEDGILSYFFCQATDSQLNSATCVLRGLIYMLAKKQPCLASHVRDEYESSDSAFTDINAWYALERVFKKILDDPHLGRACFIIDALDECEIDKRKLVKLVVEQSSAHAHIKWVVSSRNCDEIRSMLGNIFNDRNGIVNLEANSRAVSDAVDIYIRHKVSRLRKVEDRTVKEQLTQKMCQKAQGTFLWAALTAQELHDADKRHVLKLVDETPPGLDAVYDRMLTKVAEVKRVVPTNSTVFQAQIPVLARSFESTKGNARGRDCDEKVREFTPMAFSPNGLQIMAGFTDGTIKTWDASTGGDLRTLRHGAQIMALEFSTNVMRAISGSGDGTVKIWDMAVGSTVRTLRSGGKLKTVTLSADGRRAVSVLTDGTIKAWDIATGNTLHTPKHGDIVHTVAFSTDGGRLISVSYSGKIRIWDVVAGKNLGIIMPYHRIVTMVFSADSTHIVFGHVGGTITMWDVTTRTLLRKFSHGNGAVLSVTISHNVISGFDDGSIRIWDAETGSNVRTLQHRGCVIAVTFSRNSKLAASSAAYGTLIVWNIEAGAAVQTFEPNGWVNRLEISADGLRMASVSPEIITIWDISSGNRLETTEDGAATSYAAFNSKHFVEFDAHLTLRGEWLKYDGREILWLPPDYQPGFIEACSSAFAIISLQWHNHH</sequence>
<dbReference type="PROSITE" id="PS50837">
    <property type="entry name" value="NACHT"/>
    <property type="match status" value="1"/>
</dbReference>
<organism evidence="5 6">
    <name type="scientific">Parascedosporium putredinis</name>
    <dbReference type="NCBI Taxonomy" id="1442378"/>
    <lineage>
        <taxon>Eukaryota</taxon>
        <taxon>Fungi</taxon>
        <taxon>Dikarya</taxon>
        <taxon>Ascomycota</taxon>
        <taxon>Pezizomycotina</taxon>
        <taxon>Sordariomycetes</taxon>
        <taxon>Hypocreomycetidae</taxon>
        <taxon>Microascales</taxon>
        <taxon>Microascaceae</taxon>
        <taxon>Parascedosporium</taxon>
    </lineage>
</organism>
<dbReference type="InterPro" id="IPR036322">
    <property type="entry name" value="WD40_repeat_dom_sf"/>
</dbReference>
<dbReference type="InterPro" id="IPR020472">
    <property type="entry name" value="WD40_PAC1"/>
</dbReference>
<dbReference type="Pfam" id="PF00400">
    <property type="entry name" value="WD40"/>
    <property type="match status" value="5"/>
</dbReference>
<dbReference type="Proteomes" id="UP000838763">
    <property type="component" value="Unassembled WGS sequence"/>
</dbReference>
<gene>
    <name evidence="5" type="ORF">PPNO1_LOCUS5688</name>
</gene>
<feature type="domain" description="NACHT" evidence="4">
    <location>
        <begin position="79"/>
        <end position="223"/>
    </location>
</feature>
<dbReference type="PROSITE" id="PS50294">
    <property type="entry name" value="WD_REPEATS_REGION"/>
    <property type="match status" value="2"/>
</dbReference>
<dbReference type="Gene3D" id="2.130.10.10">
    <property type="entry name" value="YVTN repeat-like/Quinoprotein amine dehydrogenase"/>
    <property type="match status" value="2"/>
</dbReference>